<evidence type="ECO:0008006" key="3">
    <source>
        <dbReference type="Google" id="ProtNLM"/>
    </source>
</evidence>
<dbReference type="Proteomes" id="UP000435304">
    <property type="component" value="Unassembled WGS sequence"/>
</dbReference>
<reference evidence="1 2" key="1">
    <citation type="submission" date="2019-12" db="EMBL/GenBank/DDBJ databases">
        <title>Auraticoccus cholistani sp. nov., an actinomycete isolated from soil of Cholistan desert.</title>
        <authorList>
            <person name="Cheema M.T."/>
        </authorList>
    </citation>
    <scope>NUCLEOTIDE SEQUENCE [LARGE SCALE GENOMIC DNA]</scope>
    <source>
        <strain evidence="1 2">F435</strain>
    </source>
</reference>
<dbReference type="EMBL" id="WPCU01000006">
    <property type="protein sequence ID" value="MVA76401.1"/>
    <property type="molecule type" value="Genomic_DNA"/>
</dbReference>
<evidence type="ECO:0000313" key="1">
    <source>
        <dbReference type="EMBL" id="MVA76401.1"/>
    </source>
</evidence>
<evidence type="ECO:0000313" key="2">
    <source>
        <dbReference type="Proteomes" id="UP000435304"/>
    </source>
</evidence>
<accession>A0A6A9UUP2</accession>
<dbReference type="Gene3D" id="1.10.287.1060">
    <property type="entry name" value="ESAT-6-like"/>
    <property type="match status" value="1"/>
</dbReference>
<organism evidence="1 2">
    <name type="scientific">Auraticoccus cholistanensis</name>
    <dbReference type="NCBI Taxonomy" id="2656650"/>
    <lineage>
        <taxon>Bacteria</taxon>
        <taxon>Bacillati</taxon>
        <taxon>Actinomycetota</taxon>
        <taxon>Actinomycetes</taxon>
        <taxon>Propionibacteriales</taxon>
        <taxon>Propionibacteriaceae</taxon>
        <taxon>Auraticoccus</taxon>
    </lineage>
</organism>
<keyword evidence="2" id="KW-1185">Reference proteome</keyword>
<gene>
    <name evidence="1" type="ORF">GC722_10250</name>
</gene>
<protein>
    <recommendedName>
        <fullName evidence="3">ESX-1 secretion-associated protein</fullName>
    </recommendedName>
</protein>
<dbReference type="AlphaFoldDB" id="A0A6A9UUP2"/>
<dbReference type="RefSeq" id="WP_156609966.1">
    <property type="nucleotide sequence ID" value="NZ_WPCU01000006.1"/>
</dbReference>
<comment type="caution">
    <text evidence="1">The sequence shown here is derived from an EMBL/GenBank/DDBJ whole genome shotgun (WGS) entry which is preliminary data.</text>
</comment>
<sequence length="111" mass="11911">MADFTVDRAQLDAGADAFEGLHGQAEETAQALADVPLVESDFGRIPWLQTRVWEAFVEHRDACQESLTELTDALDSVRAGLSATSATYRIMDEDAEQAAELLIQGMGGGPA</sequence>
<name>A0A6A9UUP2_9ACTN</name>
<proteinExistence type="predicted"/>